<name>A0A0H4X2H2_9BACT</name>
<dbReference type="EMBL" id="CP012109">
    <property type="protein sequence ID" value="AKQ69856.1"/>
    <property type="molecule type" value="Genomic_DNA"/>
</dbReference>
<sequence length="108" mass="11419">MLHLDGNTAAAIQLALEDFLPRGAPLPAGIPPDEACLHQQQSYDVMSAPGPEGVVLVQFTPNDAVCPPPPGLSVEARSGKPLLDVTTYAVDVRTMRILSVGVHVRPRS</sequence>
<dbReference type="PATRIC" id="fig|1297742.4.peg.6866"/>
<dbReference type="KEGG" id="mym:A176_006768"/>
<keyword evidence="2" id="KW-1185">Reference proteome</keyword>
<organism evidence="1 2">
    <name type="scientific">Pseudomyxococcus hansupus</name>
    <dbReference type="NCBI Taxonomy" id="1297742"/>
    <lineage>
        <taxon>Bacteria</taxon>
        <taxon>Pseudomonadati</taxon>
        <taxon>Myxococcota</taxon>
        <taxon>Myxococcia</taxon>
        <taxon>Myxococcales</taxon>
        <taxon>Cystobacterineae</taxon>
        <taxon>Myxococcaceae</taxon>
        <taxon>Pseudomyxococcus</taxon>
    </lineage>
</organism>
<dbReference type="STRING" id="1297742.A176_006768"/>
<proteinExistence type="predicted"/>
<dbReference type="AlphaFoldDB" id="A0A0H4X2H2"/>
<protein>
    <submittedName>
        <fullName evidence="1">Uncharacterized protein</fullName>
    </submittedName>
</protein>
<dbReference type="eggNOG" id="ENOG5030TMH">
    <property type="taxonomic scope" value="Bacteria"/>
</dbReference>
<gene>
    <name evidence="1" type="ORF">A176_006768</name>
</gene>
<evidence type="ECO:0000313" key="2">
    <source>
        <dbReference type="Proteomes" id="UP000009026"/>
    </source>
</evidence>
<evidence type="ECO:0000313" key="1">
    <source>
        <dbReference type="EMBL" id="AKQ69856.1"/>
    </source>
</evidence>
<dbReference type="Proteomes" id="UP000009026">
    <property type="component" value="Chromosome"/>
</dbReference>
<reference evidence="1 2" key="1">
    <citation type="journal article" date="2016" name="PLoS ONE">
        <title>Complete Genome Sequence and Comparative Genomics of a Novel Myxobacterium Myxococcus hansupus.</title>
        <authorList>
            <person name="Sharma G."/>
            <person name="Narwani T."/>
            <person name="Subramanian S."/>
        </authorList>
    </citation>
    <scope>NUCLEOTIDE SEQUENCE [LARGE SCALE GENOMIC DNA]</scope>
    <source>
        <strain evidence="2">mixupus</strain>
    </source>
</reference>
<accession>A0A0H4X2H2</accession>